<dbReference type="EMBL" id="KB822697">
    <property type="protein sequence ID" value="ETI28904.1"/>
    <property type="molecule type" value="Genomic_DNA"/>
</dbReference>
<protein>
    <submittedName>
        <fullName evidence="1">Uncharacterized protein</fullName>
    </submittedName>
</protein>
<evidence type="ECO:0000313" key="2">
    <source>
        <dbReference type="Proteomes" id="UP000030678"/>
    </source>
</evidence>
<dbReference type="Proteomes" id="UP000030678">
    <property type="component" value="Unassembled WGS sequence"/>
</dbReference>
<dbReference type="AlphaFoldDB" id="V9DPS4"/>
<organism evidence="1 2">
    <name type="scientific">Cladophialophora carrionii CBS 160.54</name>
    <dbReference type="NCBI Taxonomy" id="1279043"/>
    <lineage>
        <taxon>Eukaryota</taxon>
        <taxon>Fungi</taxon>
        <taxon>Dikarya</taxon>
        <taxon>Ascomycota</taxon>
        <taxon>Pezizomycotina</taxon>
        <taxon>Eurotiomycetes</taxon>
        <taxon>Chaetothyriomycetidae</taxon>
        <taxon>Chaetothyriales</taxon>
        <taxon>Herpotrichiellaceae</taxon>
        <taxon>Cladophialophora</taxon>
    </lineage>
</organism>
<accession>V9DPS4</accession>
<evidence type="ECO:0000313" key="1">
    <source>
        <dbReference type="EMBL" id="ETI28904.1"/>
    </source>
</evidence>
<dbReference type="HOGENOM" id="CLU_3279406_0_0_1"/>
<name>V9DPS4_9EURO</name>
<dbReference type="RefSeq" id="XP_008722978.1">
    <property type="nucleotide sequence ID" value="XM_008724756.1"/>
</dbReference>
<gene>
    <name evidence="1" type="ORF">G647_01356</name>
</gene>
<dbReference type="VEuPathDB" id="FungiDB:G647_01356"/>
<dbReference type="GeneID" id="19979849"/>
<reference evidence="1 2" key="1">
    <citation type="submission" date="2013-03" db="EMBL/GenBank/DDBJ databases">
        <title>The Genome Sequence of Cladophialophora carrionii CBS 160.54.</title>
        <authorList>
            <consortium name="The Broad Institute Genomics Platform"/>
            <person name="Cuomo C."/>
            <person name="de Hoog S."/>
            <person name="Gorbushina A."/>
            <person name="Walker B."/>
            <person name="Young S.K."/>
            <person name="Zeng Q."/>
            <person name="Gargeya S."/>
            <person name="Fitzgerald M."/>
            <person name="Haas B."/>
            <person name="Abouelleil A."/>
            <person name="Allen A.W."/>
            <person name="Alvarado L."/>
            <person name="Arachchi H.M."/>
            <person name="Berlin A.M."/>
            <person name="Chapman S.B."/>
            <person name="Gainer-Dewar J."/>
            <person name="Goldberg J."/>
            <person name="Griggs A."/>
            <person name="Gujja S."/>
            <person name="Hansen M."/>
            <person name="Howarth C."/>
            <person name="Imamovic A."/>
            <person name="Ireland A."/>
            <person name="Larimer J."/>
            <person name="McCowan C."/>
            <person name="Murphy C."/>
            <person name="Pearson M."/>
            <person name="Poon T.W."/>
            <person name="Priest M."/>
            <person name="Roberts A."/>
            <person name="Saif S."/>
            <person name="Shea T."/>
            <person name="Sisk P."/>
            <person name="Sykes S."/>
            <person name="Wortman J."/>
            <person name="Nusbaum C."/>
            <person name="Birren B."/>
        </authorList>
    </citation>
    <scope>NUCLEOTIDE SEQUENCE [LARGE SCALE GENOMIC DNA]</scope>
    <source>
        <strain evidence="1 2">CBS 160.54</strain>
    </source>
</reference>
<proteinExistence type="predicted"/>
<sequence length="41" mass="4431">MKSVASVASSSTALVLHANFQAMTVPCSWESVVIRFICIVF</sequence>